<sequence>MKKDILLINDNEIAKIERKKNEYYVTSVKDNKSYIFIETESKLANKDLILSYTIKDLSNNKETILNTEYRKRFISPRESFYVNFSTNPIKLFSGIGFDTAKLDSIVLSNNYISIEQFIQNKNDSISNHLEKARLKAENNNVKIEYDGKIFHHINGEKIQIGRAIKEKTAIQNSYNLAFHLLKDERFELVGYYSTQGVLNSNLLGQTQKFSIYSELIIKDDKIYKIPYISDSSSLPLSKDQTAYTLFTIIYNKFY</sequence>
<evidence type="ECO:0000313" key="1">
    <source>
        <dbReference type="EMBL" id="RRJ88083.1"/>
    </source>
</evidence>
<keyword evidence="2" id="KW-1185">Reference proteome</keyword>
<accession>A0A3P3W5Y3</accession>
<organism evidence="1 2">
    <name type="scientific">Paenimyroides tangerinum</name>
    <dbReference type="NCBI Taxonomy" id="2488728"/>
    <lineage>
        <taxon>Bacteria</taxon>
        <taxon>Pseudomonadati</taxon>
        <taxon>Bacteroidota</taxon>
        <taxon>Flavobacteriia</taxon>
        <taxon>Flavobacteriales</taxon>
        <taxon>Flavobacteriaceae</taxon>
        <taxon>Paenimyroides</taxon>
    </lineage>
</organism>
<dbReference type="Proteomes" id="UP000275719">
    <property type="component" value="Unassembled WGS sequence"/>
</dbReference>
<gene>
    <name evidence="1" type="ORF">EG240_14190</name>
</gene>
<dbReference type="OrthoDB" id="1149149at2"/>
<dbReference type="RefSeq" id="WP_125020015.1">
    <property type="nucleotide sequence ID" value="NZ_RQVQ01000044.1"/>
</dbReference>
<reference evidence="1 2" key="1">
    <citation type="submission" date="2018-11" db="EMBL/GenBank/DDBJ databases">
        <title>Flavobacterium sp. nov., YIM 102701-2 draft genome.</title>
        <authorList>
            <person name="Li G."/>
            <person name="Jiang Y."/>
        </authorList>
    </citation>
    <scope>NUCLEOTIDE SEQUENCE [LARGE SCALE GENOMIC DNA]</scope>
    <source>
        <strain evidence="1 2">YIM 102701-2</strain>
    </source>
</reference>
<dbReference type="AlphaFoldDB" id="A0A3P3W5Y3"/>
<dbReference type="EMBL" id="RQVQ01000044">
    <property type="protein sequence ID" value="RRJ88083.1"/>
    <property type="molecule type" value="Genomic_DNA"/>
</dbReference>
<name>A0A3P3W5Y3_9FLAO</name>
<proteinExistence type="predicted"/>
<protein>
    <submittedName>
        <fullName evidence="1">Uncharacterized protein</fullName>
    </submittedName>
</protein>
<comment type="caution">
    <text evidence="1">The sequence shown here is derived from an EMBL/GenBank/DDBJ whole genome shotgun (WGS) entry which is preliminary data.</text>
</comment>
<evidence type="ECO:0000313" key="2">
    <source>
        <dbReference type="Proteomes" id="UP000275719"/>
    </source>
</evidence>